<sequence length="185" mass="19919">MAAVAVVVIALTAATPQGRAAVAHILRYAGIELRICDTAPPPVRTTAPMPGERAVAVEELAGLARFEVKTLPALGAPHGATVSDGGRVASMFWDGVRFDQFDGGVDPIFVKRSGPPWPEFVEVGGYQGFWLPGRHPLGYIKRYDGTEVPLRQAGPTLVWQHGELGYRLEGMKSMEEAIRVAESLE</sequence>
<accession>A0A931F439</accession>
<protein>
    <submittedName>
        <fullName evidence="1">Uncharacterized protein</fullName>
    </submittedName>
</protein>
<dbReference type="Proteomes" id="UP000605361">
    <property type="component" value="Unassembled WGS sequence"/>
</dbReference>
<organism evidence="1 2">
    <name type="scientific">Nonomuraea cypriaca</name>
    <dbReference type="NCBI Taxonomy" id="1187855"/>
    <lineage>
        <taxon>Bacteria</taxon>
        <taxon>Bacillati</taxon>
        <taxon>Actinomycetota</taxon>
        <taxon>Actinomycetes</taxon>
        <taxon>Streptosporangiales</taxon>
        <taxon>Streptosporangiaceae</taxon>
        <taxon>Nonomuraea</taxon>
    </lineage>
</organism>
<evidence type="ECO:0000313" key="1">
    <source>
        <dbReference type="EMBL" id="MBF8194614.1"/>
    </source>
</evidence>
<reference evidence="1" key="1">
    <citation type="submission" date="2020-11" db="EMBL/GenBank/DDBJ databases">
        <title>Whole-genome analyses of Nonomuraea sp. K274.</title>
        <authorList>
            <person name="Veyisoglu A."/>
        </authorList>
    </citation>
    <scope>NUCLEOTIDE SEQUENCE</scope>
    <source>
        <strain evidence="1">K274</strain>
    </source>
</reference>
<proteinExistence type="predicted"/>
<keyword evidence="2" id="KW-1185">Reference proteome</keyword>
<dbReference type="AlphaFoldDB" id="A0A931F439"/>
<name>A0A931F439_9ACTN</name>
<gene>
    <name evidence="1" type="ORF">ITP53_54970</name>
</gene>
<evidence type="ECO:0000313" key="2">
    <source>
        <dbReference type="Proteomes" id="UP000605361"/>
    </source>
</evidence>
<dbReference type="EMBL" id="JADOGI010000477">
    <property type="protein sequence ID" value="MBF8194614.1"/>
    <property type="molecule type" value="Genomic_DNA"/>
</dbReference>
<comment type="caution">
    <text evidence="1">The sequence shown here is derived from an EMBL/GenBank/DDBJ whole genome shotgun (WGS) entry which is preliminary data.</text>
</comment>